<gene>
    <name evidence="2" type="ORF">METZ01_LOCUS52048</name>
</gene>
<protein>
    <recommendedName>
        <fullName evidence="1">DUF5916 domain-containing protein</fullName>
    </recommendedName>
</protein>
<dbReference type="SUPFAM" id="SSF49344">
    <property type="entry name" value="CBD9-like"/>
    <property type="match status" value="1"/>
</dbReference>
<dbReference type="InterPro" id="IPR045670">
    <property type="entry name" value="DUF5916"/>
</dbReference>
<feature type="domain" description="DUF5916" evidence="1">
    <location>
        <begin position="246"/>
        <end position="765"/>
    </location>
</feature>
<reference evidence="2" key="1">
    <citation type="submission" date="2018-05" db="EMBL/GenBank/DDBJ databases">
        <authorList>
            <person name="Lanie J.A."/>
            <person name="Ng W.-L."/>
            <person name="Kazmierczak K.M."/>
            <person name="Andrzejewski T.M."/>
            <person name="Davidsen T.M."/>
            <person name="Wayne K.J."/>
            <person name="Tettelin H."/>
            <person name="Glass J.I."/>
            <person name="Rusch D."/>
            <person name="Podicherti R."/>
            <person name="Tsui H.-C.T."/>
            <person name="Winkler M.E."/>
        </authorList>
    </citation>
    <scope>NUCLEOTIDE SEQUENCE</scope>
</reference>
<accession>A0A381S6V8</accession>
<organism evidence="2">
    <name type="scientific">marine metagenome</name>
    <dbReference type="NCBI Taxonomy" id="408172"/>
    <lineage>
        <taxon>unclassified sequences</taxon>
        <taxon>metagenomes</taxon>
        <taxon>ecological metagenomes</taxon>
    </lineage>
</organism>
<proteinExistence type="predicted"/>
<dbReference type="AlphaFoldDB" id="A0A381S6V8"/>
<evidence type="ECO:0000259" key="1">
    <source>
        <dbReference type="Pfam" id="PF19313"/>
    </source>
</evidence>
<dbReference type="CDD" id="cd09618">
    <property type="entry name" value="CBM9_like_2"/>
    <property type="match status" value="1"/>
</dbReference>
<dbReference type="EMBL" id="UINC01002678">
    <property type="protein sequence ID" value="SUZ99194.1"/>
    <property type="molecule type" value="Genomic_DNA"/>
</dbReference>
<sequence length="795" mass="91674">MKLIKILISIILFISSVWANNIYLEKFNPDSLRFKTAYATRCIESPSVDGRLDDDSWKQAIPVNEFFQIEPNELTAPSEQTITRVVYDDNAIYIAFENFDSDPNKIRRPLTRRDSYMDGFASNADFVGFAIDSKNDDYNGKWFGVNAAGVKIDVAISGHEDYDPSWDAVWDVKIDINDVGWTAEFRIPFSVFQFENKENHIWGVEFDRHIHRTQEMVRWPGHRKSAVGTVQQFGVLLGLSNIPEPKKVELIPYALSSFSQGENEYNIGADARYGISSSAILNATVNPDFGQVEADPSVLNLTAYETFYEERRPFFSEGASFFQHRLQLFHSRRIGNAPGYFYPDSGEIENIPGNTTILGAFKLLGTTKSGINYGLINASTAEELGTLTNPNGQKEDFVVEPQTNYAVGRFEKPIINNYSRLGVMVTDVRRKKSSSANVVGLDWKIGLMNNRLFSNGQIVSSNTDKTGNAFRFNVGYTDPVWWATRFWYGTYDNKFEINDLGYLRRNDLSWAGGRISVRKQEPWGYFLNNNIDIKYKKEWRGDGLILEDEIELESFNLLRNYWRFGFSSELSQPAYNDDDIFRDDRAWAYSTEKSYFNMIWLKSDRRKKLILSIDTGVGNAKLRGKGHFTKIEMDYKPIDPLNISIGASQDLSPSYMQYVDIIDVDNSINRVYAKSEQLTKRVEFRMDWTFSPELTLQGYLQPFYADMRYLRFYELMSPKTMELESFDYLSLYENPDFKWENTVGTFVLRWEYNPGSTLFLVYSLNEYRYYSASDGLWSSGSSNAVVVKLNYWMKI</sequence>
<dbReference type="Gene3D" id="2.60.40.1190">
    <property type="match status" value="1"/>
</dbReference>
<name>A0A381S6V8_9ZZZZ</name>
<dbReference type="Pfam" id="PF19313">
    <property type="entry name" value="DUF5916"/>
    <property type="match status" value="1"/>
</dbReference>
<evidence type="ECO:0000313" key="2">
    <source>
        <dbReference type="EMBL" id="SUZ99194.1"/>
    </source>
</evidence>